<feature type="region of interest" description="Disordered" evidence="1">
    <location>
        <begin position="1"/>
        <end position="36"/>
    </location>
</feature>
<sequence>MRQQQGAASLNIADAAPATSKRREQTGKKAMWRQPPRNVRLSYTRVNGKRVVKYRALLPLGNLLSPYRIGDFLNEEEAARAADCAILAFYGRDHPLAVTHFPKESYQEHKRVGKDLEAFLTDLSPVSLPASGPAHQRGNAERALARVAEDSSPCQRAAPDTAQSGASLDAPSGVKTPWPRASTKAGTAEGELTPRAPASGRTALEAARSGALARRRRRPEGDRERRAGLEALEARLRRLRAEQRVAHRLDALAGAGEGDEWWDAMERRPRRVFEAAPPAEVDWNTRFTGRFADWARPRDSRFLTPHDYAADLRHAQRCKAAGVSVVLKREDERLCTCCGSAHHTAKNCPSRIYTMEHTEQQALSGKSKRGKEVAEGPAWAEQLRPELADVMRSLQQLSGAALASPGMKPFRHLLGSFSPDSLLALGLLTEEALLANLHRADSHGPLIVNSKTASPLIPCTNNRCRHSNSLTCQELRRLDSS</sequence>
<comment type="caution">
    <text evidence="2">The sequence shown here is derived from an EMBL/GenBank/DDBJ whole genome shotgun (WGS) entry which is preliminary data.</text>
</comment>
<proteinExistence type="predicted"/>
<accession>A0ABR2Z5K3</accession>
<evidence type="ECO:0000313" key="2">
    <source>
        <dbReference type="EMBL" id="KAK9918739.1"/>
    </source>
</evidence>
<gene>
    <name evidence="2" type="ORF">WJX75_006451</name>
</gene>
<name>A0ABR2Z5K3_9CHLO</name>
<evidence type="ECO:0008006" key="4">
    <source>
        <dbReference type="Google" id="ProtNLM"/>
    </source>
</evidence>
<keyword evidence="3" id="KW-1185">Reference proteome</keyword>
<dbReference type="EMBL" id="JALJOT010000001">
    <property type="protein sequence ID" value="KAK9918739.1"/>
    <property type="molecule type" value="Genomic_DNA"/>
</dbReference>
<organism evidence="2 3">
    <name type="scientific">Coccomyxa subellipsoidea</name>
    <dbReference type="NCBI Taxonomy" id="248742"/>
    <lineage>
        <taxon>Eukaryota</taxon>
        <taxon>Viridiplantae</taxon>
        <taxon>Chlorophyta</taxon>
        <taxon>core chlorophytes</taxon>
        <taxon>Trebouxiophyceae</taxon>
        <taxon>Trebouxiophyceae incertae sedis</taxon>
        <taxon>Coccomyxaceae</taxon>
        <taxon>Coccomyxa</taxon>
    </lineage>
</organism>
<evidence type="ECO:0000256" key="1">
    <source>
        <dbReference type="SAM" id="MobiDB-lite"/>
    </source>
</evidence>
<feature type="compositionally biased region" description="Basic and acidic residues" evidence="1">
    <location>
        <begin position="138"/>
        <end position="149"/>
    </location>
</feature>
<dbReference type="Proteomes" id="UP001491310">
    <property type="component" value="Unassembled WGS sequence"/>
</dbReference>
<feature type="compositionally biased region" description="Low complexity" evidence="1">
    <location>
        <begin position="203"/>
        <end position="212"/>
    </location>
</feature>
<evidence type="ECO:0000313" key="3">
    <source>
        <dbReference type="Proteomes" id="UP001491310"/>
    </source>
</evidence>
<reference evidence="2 3" key="1">
    <citation type="journal article" date="2024" name="Nat. Commun.">
        <title>Phylogenomics reveals the evolutionary origins of lichenization in chlorophyte algae.</title>
        <authorList>
            <person name="Puginier C."/>
            <person name="Libourel C."/>
            <person name="Otte J."/>
            <person name="Skaloud P."/>
            <person name="Haon M."/>
            <person name="Grisel S."/>
            <person name="Petersen M."/>
            <person name="Berrin J.G."/>
            <person name="Delaux P.M."/>
            <person name="Dal Grande F."/>
            <person name="Keller J."/>
        </authorList>
    </citation>
    <scope>NUCLEOTIDE SEQUENCE [LARGE SCALE GENOMIC DNA]</scope>
    <source>
        <strain evidence="2 3">SAG 216-7</strain>
    </source>
</reference>
<feature type="region of interest" description="Disordered" evidence="1">
    <location>
        <begin position="126"/>
        <end position="226"/>
    </location>
</feature>
<protein>
    <recommendedName>
        <fullName evidence="4">CCHC-type domain-containing protein</fullName>
    </recommendedName>
</protein>